<dbReference type="Pfam" id="PF00589">
    <property type="entry name" value="Phage_integrase"/>
    <property type="match status" value="1"/>
</dbReference>
<accession>A0ABV2WT46</accession>
<dbReference type="SUPFAM" id="SSF56349">
    <property type="entry name" value="DNA breaking-rejoining enzymes"/>
    <property type="match status" value="1"/>
</dbReference>
<dbReference type="Proteomes" id="UP001550628">
    <property type="component" value="Unassembled WGS sequence"/>
</dbReference>
<comment type="caution">
    <text evidence="5">The sequence shown here is derived from an EMBL/GenBank/DDBJ whole genome shotgun (WGS) entry which is preliminary data.</text>
</comment>
<evidence type="ECO:0000256" key="3">
    <source>
        <dbReference type="ARBA" id="ARBA00023172"/>
    </source>
</evidence>
<evidence type="ECO:0000256" key="2">
    <source>
        <dbReference type="ARBA" id="ARBA00023125"/>
    </source>
</evidence>
<gene>
    <name evidence="5" type="ORF">ABZ510_19560</name>
</gene>
<evidence type="ECO:0000259" key="4">
    <source>
        <dbReference type="PROSITE" id="PS51898"/>
    </source>
</evidence>
<organism evidence="5 6">
    <name type="scientific">Nocardia rhamnosiphila</name>
    <dbReference type="NCBI Taxonomy" id="426716"/>
    <lineage>
        <taxon>Bacteria</taxon>
        <taxon>Bacillati</taxon>
        <taxon>Actinomycetota</taxon>
        <taxon>Actinomycetes</taxon>
        <taxon>Mycobacteriales</taxon>
        <taxon>Nocardiaceae</taxon>
        <taxon>Nocardia</taxon>
    </lineage>
</organism>
<keyword evidence="6" id="KW-1185">Reference proteome</keyword>
<protein>
    <submittedName>
        <fullName evidence="5">Site-specific integrase</fullName>
    </submittedName>
</protein>
<dbReference type="RefSeq" id="WP_356954132.1">
    <property type="nucleotide sequence ID" value="NZ_JBEYBD010000001.1"/>
</dbReference>
<dbReference type="InterPro" id="IPR002104">
    <property type="entry name" value="Integrase_catalytic"/>
</dbReference>
<dbReference type="CDD" id="cd00397">
    <property type="entry name" value="DNA_BRE_C"/>
    <property type="match status" value="1"/>
</dbReference>
<dbReference type="InterPro" id="IPR011010">
    <property type="entry name" value="DNA_brk_join_enz"/>
</dbReference>
<feature type="domain" description="Tyr recombinase" evidence="4">
    <location>
        <begin position="194"/>
        <end position="384"/>
    </location>
</feature>
<dbReference type="InterPro" id="IPR050090">
    <property type="entry name" value="Tyrosine_recombinase_XerCD"/>
</dbReference>
<reference evidence="5 6" key="1">
    <citation type="submission" date="2024-06" db="EMBL/GenBank/DDBJ databases">
        <title>The Natural Products Discovery Center: Release of the First 8490 Sequenced Strains for Exploring Actinobacteria Biosynthetic Diversity.</title>
        <authorList>
            <person name="Kalkreuter E."/>
            <person name="Kautsar S.A."/>
            <person name="Yang D."/>
            <person name="Bader C.D."/>
            <person name="Teijaro C.N."/>
            <person name="Fluegel L."/>
            <person name="Davis C.M."/>
            <person name="Simpson J.R."/>
            <person name="Lauterbach L."/>
            <person name="Steele A.D."/>
            <person name="Gui C."/>
            <person name="Meng S."/>
            <person name="Li G."/>
            <person name="Viehrig K."/>
            <person name="Ye F."/>
            <person name="Su P."/>
            <person name="Kiefer A.F."/>
            <person name="Nichols A."/>
            <person name="Cepeda A.J."/>
            <person name="Yan W."/>
            <person name="Fan B."/>
            <person name="Jiang Y."/>
            <person name="Adhikari A."/>
            <person name="Zheng C.-J."/>
            <person name="Schuster L."/>
            <person name="Cowan T.M."/>
            <person name="Smanski M.J."/>
            <person name="Chevrette M.G."/>
            <person name="De Carvalho L.P.S."/>
            <person name="Shen B."/>
        </authorList>
    </citation>
    <scope>NUCLEOTIDE SEQUENCE [LARGE SCALE GENOMIC DNA]</scope>
    <source>
        <strain evidence="5 6">NPDC019708</strain>
    </source>
</reference>
<evidence type="ECO:0000313" key="6">
    <source>
        <dbReference type="Proteomes" id="UP001550628"/>
    </source>
</evidence>
<dbReference type="PANTHER" id="PTHR30349:SF64">
    <property type="entry name" value="PROPHAGE INTEGRASE INTD-RELATED"/>
    <property type="match status" value="1"/>
</dbReference>
<evidence type="ECO:0000313" key="5">
    <source>
        <dbReference type="EMBL" id="MEU1954048.1"/>
    </source>
</evidence>
<dbReference type="PANTHER" id="PTHR30349">
    <property type="entry name" value="PHAGE INTEGRASE-RELATED"/>
    <property type="match status" value="1"/>
</dbReference>
<keyword evidence="3" id="KW-0233">DNA recombination</keyword>
<name>A0ABV2WT46_9NOCA</name>
<dbReference type="InterPro" id="IPR010998">
    <property type="entry name" value="Integrase_recombinase_N"/>
</dbReference>
<keyword evidence="2" id="KW-0238">DNA-binding</keyword>
<dbReference type="Gene3D" id="1.10.443.10">
    <property type="entry name" value="Intergrase catalytic core"/>
    <property type="match status" value="1"/>
</dbReference>
<dbReference type="EMBL" id="JBEYBF010000013">
    <property type="protein sequence ID" value="MEU1954048.1"/>
    <property type="molecule type" value="Genomic_DNA"/>
</dbReference>
<proteinExistence type="inferred from homology"/>
<dbReference type="PROSITE" id="PS51898">
    <property type="entry name" value="TYR_RECOMBINASE"/>
    <property type="match status" value="1"/>
</dbReference>
<comment type="similarity">
    <text evidence="1">Belongs to the 'phage' integrase family.</text>
</comment>
<dbReference type="InterPro" id="IPR013762">
    <property type="entry name" value="Integrase-like_cat_sf"/>
</dbReference>
<evidence type="ECO:0000256" key="1">
    <source>
        <dbReference type="ARBA" id="ARBA00008857"/>
    </source>
</evidence>
<sequence length="402" mass="44477">MPDPVNIPVGVRLSSDIEERSDYGRRPFKARVRWTDPATKKRPSLSEPFESREEAEAWIARLVRLASQGVDPKAATMTLAEYGAANMDLALRGLEKKSTDPYSAGWRKRVVPSLGHLSVAMLTNGAVDRAVVGWIGDGVGKSSVKNSLAVLVRVMEQAVRDGLRETNPARVRGWQKLYQQIEDELDDPRALALPNWTALTTLADALVQRSADRYRGWGDVVIFAACTASRIGEVSGCRVGDIDTDTWTWRVRRQTTPSPGGMEDKGTKGNRARPVPLIEEVRQLVSDRLDAVGRDKPDARLFRGPRGGRIATGVLRDATHWDEVVTSLGYEHLRRHDLRHTGLTWMADAGVSLHVLQKIAGHADSRTTERYLHPDQQEITGAGDKLSRHLRSRSGPALRVVG</sequence>
<dbReference type="Gene3D" id="1.10.150.130">
    <property type="match status" value="1"/>
</dbReference>